<dbReference type="EMBL" id="VSSQ01019495">
    <property type="protein sequence ID" value="MPM63574.1"/>
    <property type="molecule type" value="Genomic_DNA"/>
</dbReference>
<comment type="caution">
    <text evidence="2">The sequence shown here is derived from an EMBL/GenBank/DDBJ whole genome shotgun (WGS) entry which is preliminary data.</text>
</comment>
<feature type="transmembrane region" description="Helical" evidence="1">
    <location>
        <begin position="87"/>
        <end position="111"/>
    </location>
</feature>
<organism evidence="2">
    <name type="scientific">bioreactor metagenome</name>
    <dbReference type="NCBI Taxonomy" id="1076179"/>
    <lineage>
        <taxon>unclassified sequences</taxon>
        <taxon>metagenomes</taxon>
        <taxon>ecological metagenomes</taxon>
    </lineage>
</organism>
<evidence type="ECO:0000313" key="2">
    <source>
        <dbReference type="EMBL" id="MPM63574.1"/>
    </source>
</evidence>
<evidence type="ECO:0000256" key="1">
    <source>
        <dbReference type="SAM" id="Phobius"/>
    </source>
</evidence>
<dbReference type="AlphaFoldDB" id="A0A645BP58"/>
<sequence length="231" mass="25022">MNRVINVVRMQLVNRQAYVWVPVIVLTGSLGLTLAIYSIIAGSGVQGPFYGGGTQAPLWCLLAVGVQALTLSFPFSQALSVTRKEFYLGTLLSAALTAMILAAIFVVGGLIERITDGWGLNGYFFYLPWVWEHGPAAAALVFFALAFGFFVLGFWAATVYKRWGTAVLTAALVIPGLMLVAALWFIGRANAWVQVGRWFASQTAPGWALWGLLATAVLAGISYLFLRRLVP</sequence>
<feature type="transmembrane region" description="Helical" evidence="1">
    <location>
        <begin position="20"/>
        <end position="44"/>
    </location>
</feature>
<keyword evidence="1" id="KW-0472">Membrane</keyword>
<protein>
    <submittedName>
        <fullName evidence="2">Uncharacterized protein</fullName>
    </submittedName>
</protein>
<accession>A0A645BP58</accession>
<name>A0A645BP58_9ZZZZ</name>
<gene>
    <name evidence="2" type="ORF">SDC9_110454</name>
</gene>
<keyword evidence="1" id="KW-0812">Transmembrane</keyword>
<feature type="transmembrane region" description="Helical" evidence="1">
    <location>
        <begin position="56"/>
        <end position="75"/>
    </location>
</feature>
<reference evidence="2" key="1">
    <citation type="submission" date="2019-08" db="EMBL/GenBank/DDBJ databases">
        <authorList>
            <person name="Kucharzyk K."/>
            <person name="Murdoch R.W."/>
            <person name="Higgins S."/>
            <person name="Loffler F."/>
        </authorList>
    </citation>
    <scope>NUCLEOTIDE SEQUENCE</scope>
</reference>
<feature type="transmembrane region" description="Helical" evidence="1">
    <location>
        <begin position="207"/>
        <end position="226"/>
    </location>
</feature>
<proteinExistence type="predicted"/>
<keyword evidence="1" id="KW-1133">Transmembrane helix</keyword>
<feature type="transmembrane region" description="Helical" evidence="1">
    <location>
        <begin position="167"/>
        <end position="187"/>
    </location>
</feature>
<feature type="transmembrane region" description="Helical" evidence="1">
    <location>
        <begin position="136"/>
        <end position="160"/>
    </location>
</feature>